<feature type="compositionally biased region" description="Basic residues" evidence="5">
    <location>
        <begin position="535"/>
        <end position="551"/>
    </location>
</feature>
<dbReference type="AlphaFoldDB" id="A0ABD3NZG9"/>
<dbReference type="CDD" id="cd20069">
    <property type="entry name" value="5TM_Oxa1-like"/>
    <property type="match status" value="1"/>
</dbReference>
<evidence type="ECO:0000256" key="2">
    <source>
        <dbReference type="ARBA" id="ARBA00022692"/>
    </source>
</evidence>
<feature type="compositionally biased region" description="Basic and acidic residues" evidence="5">
    <location>
        <begin position="513"/>
        <end position="528"/>
    </location>
</feature>
<evidence type="ECO:0000313" key="6">
    <source>
        <dbReference type="EMBL" id="KAL3781355.1"/>
    </source>
</evidence>
<proteinExistence type="predicted"/>
<reference evidence="6 7" key="1">
    <citation type="journal article" date="2020" name="G3 (Bethesda)">
        <title>Improved Reference Genome for Cyclotella cryptica CCMP332, a Model for Cell Wall Morphogenesis, Salinity Adaptation, and Lipid Production in Diatoms (Bacillariophyta).</title>
        <authorList>
            <person name="Roberts W.R."/>
            <person name="Downey K.M."/>
            <person name="Ruck E.C."/>
            <person name="Traller J.C."/>
            <person name="Alverson A.J."/>
        </authorList>
    </citation>
    <scope>NUCLEOTIDE SEQUENCE [LARGE SCALE GENOMIC DNA]</scope>
    <source>
        <strain evidence="6 7">CCMP332</strain>
    </source>
</reference>
<dbReference type="GO" id="GO:0016020">
    <property type="term" value="C:membrane"/>
    <property type="evidence" value="ECO:0007669"/>
    <property type="project" value="UniProtKB-SubCell"/>
</dbReference>
<name>A0ABD3NZG9_9STRA</name>
<dbReference type="GO" id="GO:0051205">
    <property type="term" value="P:protein insertion into membrane"/>
    <property type="evidence" value="ECO:0007669"/>
    <property type="project" value="UniProtKB-ARBA"/>
</dbReference>
<evidence type="ECO:0000256" key="3">
    <source>
        <dbReference type="ARBA" id="ARBA00022989"/>
    </source>
</evidence>
<dbReference type="PANTHER" id="PTHR12428">
    <property type="entry name" value="OXA1"/>
    <property type="match status" value="1"/>
</dbReference>
<evidence type="ECO:0000256" key="4">
    <source>
        <dbReference type="ARBA" id="ARBA00023136"/>
    </source>
</evidence>
<dbReference type="PANTHER" id="PTHR12428:SF65">
    <property type="entry name" value="CYTOCHROME C OXIDASE ASSEMBLY PROTEIN COX18, MITOCHONDRIAL"/>
    <property type="match status" value="1"/>
</dbReference>
<comment type="caution">
    <text evidence="6">The sequence shown here is derived from an EMBL/GenBank/DDBJ whole genome shotgun (WGS) entry which is preliminary data.</text>
</comment>
<organism evidence="6 7">
    <name type="scientific">Cyclotella cryptica</name>
    <dbReference type="NCBI Taxonomy" id="29204"/>
    <lineage>
        <taxon>Eukaryota</taxon>
        <taxon>Sar</taxon>
        <taxon>Stramenopiles</taxon>
        <taxon>Ochrophyta</taxon>
        <taxon>Bacillariophyta</taxon>
        <taxon>Coscinodiscophyceae</taxon>
        <taxon>Thalassiosirophycidae</taxon>
        <taxon>Stephanodiscales</taxon>
        <taxon>Stephanodiscaceae</taxon>
        <taxon>Cyclotella</taxon>
    </lineage>
</organism>
<dbReference type="Proteomes" id="UP001516023">
    <property type="component" value="Unassembled WGS sequence"/>
</dbReference>
<keyword evidence="4" id="KW-0472">Membrane</keyword>
<evidence type="ECO:0000313" key="7">
    <source>
        <dbReference type="Proteomes" id="UP001516023"/>
    </source>
</evidence>
<accession>A0ABD3NZG9</accession>
<gene>
    <name evidence="6" type="ORF">HJC23_013439</name>
</gene>
<dbReference type="InterPro" id="IPR001708">
    <property type="entry name" value="YidC/ALB3/OXA1/COX18"/>
</dbReference>
<feature type="region of interest" description="Disordered" evidence="5">
    <location>
        <begin position="513"/>
        <end position="551"/>
    </location>
</feature>
<dbReference type="EMBL" id="JABMIG020000319">
    <property type="protein sequence ID" value="KAL3781355.1"/>
    <property type="molecule type" value="Genomic_DNA"/>
</dbReference>
<keyword evidence="7" id="KW-1185">Reference proteome</keyword>
<keyword evidence="3" id="KW-1133">Transmembrane helix</keyword>
<evidence type="ECO:0000256" key="1">
    <source>
        <dbReference type="ARBA" id="ARBA00004141"/>
    </source>
</evidence>
<evidence type="ECO:0000256" key="5">
    <source>
        <dbReference type="SAM" id="MobiDB-lite"/>
    </source>
</evidence>
<keyword evidence="2" id="KW-0812">Transmembrane</keyword>
<sequence length="551" mass="61746">MAACTKPSRLLQHTKLSPRRKPNSSTYSSTYCHNALLCRSSQVLDVDRDGTCSRHSTFLCRRKGIEKYTHHYSTFRTNVPTPLHGHQLRSKRHFTIPTLACVEYTPTLFGLTPLLLSTFHSLSIPYWGGIALTNILVRSSMIPLVIQGAKTSVGIGVVAPEVQYLITNFRNDFAGLKQREEKVAKGGGTSGELRKAQYALVRYTVESLRGIFKLHKVNLLDVFKSPMLQIPVFWYFALDLRYIINGADPQLAQALVDTTFLHITDLTEPDPYYALPIATGALLYFNVETAVGRKALSGETSSQSKLALIMKDFFQSLAIFMPCFMVQQPSGVQIYLMTSMVFSLCQSMALRNDGVREAVGLPPMYSKPKGMEEGKFVKEFMEMMKERQEAKARGEFILGEGVLKLGGMPARVGKKRKSSIEVVQNSDDTMKRPLENSFQQSKVRMIELPMYTLHSLLVAPEQFATRPTPMLVPSPLPKTPLPSSDSNVPQFMPEIPLSVMEAANRGEKLSKVEMAPKELLEQSRRNEGPIDVSRLKMKRDKQRGKSGKKGR</sequence>
<comment type="subcellular location">
    <subcellularLocation>
        <location evidence="1">Membrane</location>
        <topology evidence="1">Multi-pass membrane protein</topology>
    </subcellularLocation>
</comment>
<protein>
    <submittedName>
        <fullName evidence="6">Uncharacterized protein</fullName>
    </submittedName>
</protein>